<proteinExistence type="predicted"/>
<dbReference type="GO" id="GO:0003677">
    <property type="term" value="F:DNA binding"/>
    <property type="evidence" value="ECO:0007669"/>
    <property type="project" value="InterPro"/>
</dbReference>
<name>A0A086ZDZ8_9BIFI</name>
<dbReference type="EMBL" id="JGYP01000005">
    <property type="protein sequence ID" value="KFI44748.1"/>
    <property type="molecule type" value="Genomic_DNA"/>
</dbReference>
<gene>
    <name evidence="2" type="ORF">BBOH_1473</name>
</gene>
<evidence type="ECO:0000313" key="3">
    <source>
        <dbReference type="Proteomes" id="UP000029096"/>
    </source>
</evidence>
<dbReference type="RefSeq" id="WP_033522484.1">
    <property type="nucleotide sequence ID" value="NZ_JDUS01000021.1"/>
</dbReference>
<protein>
    <submittedName>
        <fullName evidence="2">DNA binding domain protein, putative excisionase family</fullName>
    </submittedName>
</protein>
<keyword evidence="3" id="KW-1185">Reference proteome</keyword>
<dbReference type="Pfam" id="PF12728">
    <property type="entry name" value="HTH_17"/>
    <property type="match status" value="1"/>
</dbReference>
<dbReference type="InterPro" id="IPR010093">
    <property type="entry name" value="SinI_DNA-bd"/>
</dbReference>
<evidence type="ECO:0000313" key="2">
    <source>
        <dbReference type="EMBL" id="KFI44748.1"/>
    </source>
</evidence>
<organism evidence="2 3">
    <name type="scientific">Bifidobacterium bohemicum DSM 22767</name>
    <dbReference type="NCBI Taxonomy" id="1437606"/>
    <lineage>
        <taxon>Bacteria</taxon>
        <taxon>Bacillati</taxon>
        <taxon>Actinomycetota</taxon>
        <taxon>Actinomycetes</taxon>
        <taxon>Bifidobacteriales</taxon>
        <taxon>Bifidobacteriaceae</taxon>
        <taxon>Bifidobacterium</taxon>
    </lineage>
</organism>
<dbReference type="AlphaFoldDB" id="A0A086ZDZ8"/>
<accession>A0A086ZDZ8</accession>
<reference evidence="2 3" key="1">
    <citation type="submission" date="2014-03" db="EMBL/GenBank/DDBJ databases">
        <title>Genomics of Bifidobacteria.</title>
        <authorList>
            <person name="Ventura M."/>
            <person name="Milani C."/>
            <person name="Lugli G.A."/>
        </authorList>
    </citation>
    <scope>NUCLEOTIDE SEQUENCE [LARGE SCALE GENOMIC DNA]</scope>
    <source>
        <strain evidence="2 3">DSM 22767</strain>
    </source>
</reference>
<sequence length="68" mass="7415">MKAPNKKNGGVSPSGLPELFTAAEVAQCLRCSTYTVYQLARDGKLESVKPTKNMMRIPKASLLKFLGE</sequence>
<dbReference type="NCBIfam" id="TIGR01764">
    <property type="entry name" value="excise"/>
    <property type="match status" value="1"/>
</dbReference>
<evidence type="ECO:0000259" key="1">
    <source>
        <dbReference type="Pfam" id="PF12728"/>
    </source>
</evidence>
<dbReference type="Proteomes" id="UP000029096">
    <property type="component" value="Unassembled WGS sequence"/>
</dbReference>
<feature type="domain" description="Helix-turn-helix" evidence="1">
    <location>
        <begin position="19"/>
        <end position="66"/>
    </location>
</feature>
<dbReference type="InterPro" id="IPR041657">
    <property type="entry name" value="HTH_17"/>
</dbReference>
<dbReference type="OrthoDB" id="1093249at2"/>
<comment type="caution">
    <text evidence="2">The sequence shown here is derived from an EMBL/GenBank/DDBJ whole genome shotgun (WGS) entry which is preliminary data.</text>
</comment>